<name>A0A4R4EPE8_9BACL</name>
<sequence>MFTDITYLRNGNEKQQQVYQLLTQMHLFENLASYKPVLCGTIPIAIDNENSDLDIIMEVYDFAAFKSRMNELFGSYDEFKLQEKLIRSTPTIKVNFNYGGFMFELFGQPKAVAHQNAYRHMIIEHHLLNLYPDIREEIIRLKKAGMKTEPAFAQVLGLNGDPYEELLKLKIDKVQQN</sequence>
<dbReference type="EMBL" id="SKFG01000002">
    <property type="protein sequence ID" value="TCZ80258.1"/>
    <property type="molecule type" value="Genomic_DNA"/>
</dbReference>
<evidence type="ECO:0000313" key="2">
    <source>
        <dbReference type="Proteomes" id="UP000295418"/>
    </source>
</evidence>
<reference evidence="1 2" key="1">
    <citation type="submission" date="2019-03" db="EMBL/GenBank/DDBJ databases">
        <authorList>
            <person name="Kim M.K.M."/>
        </authorList>
    </citation>
    <scope>NUCLEOTIDE SEQUENCE [LARGE SCALE GENOMIC DNA]</scope>
    <source>
        <strain evidence="1 2">18JY21-1</strain>
    </source>
</reference>
<evidence type="ECO:0000313" key="1">
    <source>
        <dbReference type="EMBL" id="TCZ80258.1"/>
    </source>
</evidence>
<gene>
    <name evidence="1" type="ORF">E0485_04955</name>
</gene>
<dbReference type="RefSeq" id="WP_132416900.1">
    <property type="nucleotide sequence ID" value="NZ_SKFG01000002.1"/>
</dbReference>
<dbReference type="Proteomes" id="UP000295418">
    <property type="component" value="Unassembled WGS sequence"/>
</dbReference>
<keyword evidence="2" id="KW-1185">Reference proteome</keyword>
<dbReference type="Pfam" id="PF14091">
    <property type="entry name" value="DUF4269"/>
    <property type="match status" value="1"/>
</dbReference>
<protein>
    <submittedName>
        <fullName evidence="1">DUF4269 domain-containing protein</fullName>
    </submittedName>
</protein>
<dbReference type="AlphaFoldDB" id="A0A4R4EPE8"/>
<dbReference type="InterPro" id="IPR025365">
    <property type="entry name" value="DUF4269"/>
</dbReference>
<accession>A0A4R4EPE8</accession>
<comment type="caution">
    <text evidence="1">The sequence shown here is derived from an EMBL/GenBank/DDBJ whole genome shotgun (WGS) entry which is preliminary data.</text>
</comment>
<organism evidence="1 2">
    <name type="scientific">Paenibacillus albiflavus</name>
    <dbReference type="NCBI Taxonomy" id="2545760"/>
    <lineage>
        <taxon>Bacteria</taxon>
        <taxon>Bacillati</taxon>
        <taxon>Bacillota</taxon>
        <taxon>Bacilli</taxon>
        <taxon>Bacillales</taxon>
        <taxon>Paenibacillaceae</taxon>
        <taxon>Paenibacillus</taxon>
    </lineage>
</organism>
<dbReference type="OrthoDB" id="6402248at2"/>
<proteinExistence type="predicted"/>